<keyword evidence="3" id="KW-1185">Reference proteome</keyword>
<reference evidence="2" key="1">
    <citation type="submission" date="2022-08" db="EMBL/GenBank/DDBJ databases">
        <authorList>
            <person name="Gutierrez-Valencia J."/>
        </authorList>
    </citation>
    <scope>NUCLEOTIDE SEQUENCE</scope>
</reference>
<keyword evidence="1" id="KW-0808">Transferase</keyword>
<dbReference type="AlphaFoldDB" id="A0AAV0JFR3"/>
<organism evidence="2 3">
    <name type="scientific">Linum tenue</name>
    <dbReference type="NCBI Taxonomy" id="586396"/>
    <lineage>
        <taxon>Eukaryota</taxon>
        <taxon>Viridiplantae</taxon>
        <taxon>Streptophyta</taxon>
        <taxon>Embryophyta</taxon>
        <taxon>Tracheophyta</taxon>
        <taxon>Spermatophyta</taxon>
        <taxon>Magnoliopsida</taxon>
        <taxon>eudicotyledons</taxon>
        <taxon>Gunneridae</taxon>
        <taxon>Pentapetalae</taxon>
        <taxon>rosids</taxon>
        <taxon>fabids</taxon>
        <taxon>Malpighiales</taxon>
        <taxon>Linaceae</taxon>
        <taxon>Linum</taxon>
    </lineage>
</organism>
<name>A0AAV0JFR3_9ROSI</name>
<evidence type="ECO:0000256" key="1">
    <source>
        <dbReference type="ARBA" id="ARBA00022679"/>
    </source>
</evidence>
<evidence type="ECO:0008006" key="4">
    <source>
        <dbReference type="Google" id="ProtNLM"/>
    </source>
</evidence>
<sequence>MKKQLIRRLSRATDSSTYSLLRSDSHHNLRRAAAGRAESFRSLVEPARRSSCEKAVDHGYAPVHVGHEMERFVVMKKFLKPLIQNLLIYPQIQIQNFPRRNMASSTSDPRTPDARVRILSTEIIHAKNTQSPLERIPLTACDLRLILVGTIQKGLLFRNPTTDHPISRQTFIENLKSAFSKALALHHPFAGRLTADEHPDGSASVYIDCNDAGCPFLHAVADGVTVDEALHQPFPVPPAPILWSFFPSNDVKNYHGFTKPLMSVQITELVDGVFIGWTVNHAVADGTAHWNFHRIWSSICRGCGEYSPPVFTRDSSLEAIKKKIRVPWSRIRDFNEDNLVIPPLKEGTFHFSRKKIAELKAKGTAELSGSRQISSLQILIAHLWRAVIRSRADPDPESETRFVIQVGFRGRFEPNKFPAHYFGNAIGGRTVTMKVKDLVAEGSLGRVAAEVNRVVAETTDEKLREAVEDWIESPDMRGLGEFTEGGLMLSGSPRFDAYGTDFGWGKAVAVRSGWANKCDGKVTVFPGPETGSMGFEVCLSPECFDRLRMDSEFMAAVTE</sequence>
<dbReference type="InterPro" id="IPR023213">
    <property type="entry name" value="CAT-like_dom_sf"/>
</dbReference>
<dbReference type="Gene3D" id="3.30.559.10">
    <property type="entry name" value="Chloramphenicol acetyltransferase-like domain"/>
    <property type="match status" value="2"/>
</dbReference>
<protein>
    <recommendedName>
        <fullName evidence="4">HXXXD-type acyl-transferase family protein</fullName>
    </recommendedName>
</protein>
<dbReference type="InterPro" id="IPR051283">
    <property type="entry name" value="Sec_Metabolite_Acyltrans"/>
</dbReference>
<evidence type="ECO:0000313" key="2">
    <source>
        <dbReference type="EMBL" id="CAI0408139.1"/>
    </source>
</evidence>
<comment type="caution">
    <text evidence="2">The sequence shown here is derived from an EMBL/GenBank/DDBJ whole genome shotgun (WGS) entry which is preliminary data.</text>
</comment>
<dbReference type="Pfam" id="PF02458">
    <property type="entry name" value="Transferase"/>
    <property type="match status" value="1"/>
</dbReference>
<accession>A0AAV0JFR3</accession>
<proteinExistence type="predicted"/>
<dbReference type="EMBL" id="CAMGYJ010000004">
    <property type="protein sequence ID" value="CAI0408139.1"/>
    <property type="molecule type" value="Genomic_DNA"/>
</dbReference>
<evidence type="ECO:0000313" key="3">
    <source>
        <dbReference type="Proteomes" id="UP001154282"/>
    </source>
</evidence>
<dbReference type="GO" id="GO:0016740">
    <property type="term" value="F:transferase activity"/>
    <property type="evidence" value="ECO:0007669"/>
    <property type="project" value="UniProtKB-KW"/>
</dbReference>
<dbReference type="PANTHER" id="PTHR31896">
    <property type="entry name" value="FAMILY REGULATORY PROTEIN, PUTATIVE (AFU_ORTHOLOGUE AFUA_3G14730)-RELATED"/>
    <property type="match status" value="1"/>
</dbReference>
<gene>
    <name evidence="2" type="ORF">LITE_LOCUS13832</name>
</gene>
<dbReference type="PANTHER" id="PTHR31896:SF43">
    <property type="entry name" value="PROTEIN ENHANCED PSEUDOMONAS SUSCEPTIBILITY 1"/>
    <property type="match status" value="1"/>
</dbReference>
<dbReference type="Proteomes" id="UP001154282">
    <property type="component" value="Unassembled WGS sequence"/>
</dbReference>